<feature type="compositionally biased region" description="Basic and acidic residues" evidence="1">
    <location>
        <begin position="77"/>
        <end position="95"/>
    </location>
</feature>
<protein>
    <submittedName>
        <fullName evidence="2">Uncharacterized protein</fullName>
    </submittedName>
</protein>
<feature type="compositionally biased region" description="Low complexity" evidence="1">
    <location>
        <begin position="35"/>
        <end position="44"/>
    </location>
</feature>
<proteinExistence type="predicted"/>
<organism evidence="2 3">
    <name type="scientific">Cohnella boryungensis</name>
    <dbReference type="NCBI Taxonomy" id="768479"/>
    <lineage>
        <taxon>Bacteria</taxon>
        <taxon>Bacillati</taxon>
        <taxon>Bacillota</taxon>
        <taxon>Bacilli</taxon>
        <taxon>Bacillales</taxon>
        <taxon>Paenibacillaceae</taxon>
        <taxon>Cohnella</taxon>
    </lineage>
</organism>
<evidence type="ECO:0000313" key="2">
    <source>
        <dbReference type="EMBL" id="MFC4303281.1"/>
    </source>
</evidence>
<reference evidence="3" key="1">
    <citation type="journal article" date="2019" name="Int. J. Syst. Evol. Microbiol.">
        <title>The Global Catalogue of Microorganisms (GCM) 10K type strain sequencing project: providing services to taxonomists for standard genome sequencing and annotation.</title>
        <authorList>
            <consortium name="The Broad Institute Genomics Platform"/>
            <consortium name="The Broad Institute Genome Sequencing Center for Infectious Disease"/>
            <person name="Wu L."/>
            <person name="Ma J."/>
        </authorList>
    </citation>
    <scope>NUCLEOTIDE SEQUENCE [LARGE SCALE GENOMIC DNA]</scope>
    <source>
        <strain evidence="3">CGMCC 4.1641</strain>
    </source>
</reference>
<name>A0ABV8S6V2_9BACL</name>
<dbReference type="Proteomes" id="UP001595755">
    <property type="component" value="Unassembled WGS sequence"/>
</dbReference>
<comment type="caution">
    <text evidence="2">The sequence shown here is derived from an EMBL/GenBank/DDBJ whole genome shotgun (WGS) entry which is preliminary data.</text>
</comment>
<gene>
    <name evidence="2" type="ORF">ACFO1S_07425</name>
</gene>
<sequence>MPDVQTLSGICKQERQGCGAQASAGNLPDMPPPGAEAGACTAAGEGWGGAGRTYGASVQAQAPQKKTKQGEEACGPADRRAGSREDREEACREFAGRLGPEADAPRLYSDARQNR</sequence>
<evidence type="ECO:0000256" key="1">
    <source>
        <dbReference type="SAM" id="MobiDB-lite"/>
    </source>
</evidence>
<accession>A0ABV8S6V2</accession>
<dbReference type="EMBL" id="JBHSED010000011">
    <property type="protein sequence ID" value="MFC4303281.1"/>
    <property type="molecule type" value="Genomic_DNA"/>
</dbReference>
<feature type="region of interest" description="Disordered" evidence="1">
    <location>
        <begin position="15"/>
        <end position="115"/>
    </location>
</feature>
<keyword evidence="3" id="KW-1185">Reference proteome</keyword>
<evidence type="ECO:0000313" key="3">
    <source>
        <dbReference type="Proteomes" id="UP001595755"/>
    </source>
</evidence>